<keyword evidence="6" id="KW-0809">Transit peptide</keyword>
<evidence type="ECO:0000256" key="3">
    <source>
        <dbReference type="ARBA" id="ARBA00009790"/>
    </source>
</evidence>
<dbReference type="GO" id="GO:0003729">
    <property type="term" value="F:mRNA binding"/>
    <property type="evidence" value="ECO:0007669"/>
    <property type="project" value="TreeGrafter"/>
</dbReference>
<comment type="function">
    <text evidence="1">Required for translation of the mitochondrial OLI1 transcript coding for the mitochondrial ATP synthase subunit 9.</text>
</comment>
<dbReference type="InterPro" id="IPR024319">
    <property type="entry name" value="ATPase_expression_mit"/>
</dbReference>
<evidence type="ECO:0000256" key="6">
    <source>
        <dbReference type="ARBA" id="ARBA00022946"/>
    </source>
</evidence>
<name>A0A5E8BCI5_9ASCO</name>
<dbReference type="OrthoDB" id="4087787at2759"/>
<keyword evidence="7" id="KW-0496">Mitochondrion</keyword>
<evidence type="ECO:0000256" key="1">
    <source>
        <dbReference type="ARBA" id="ARBA00002412"/>
    </source>
</evidence>
<gene>
    <name evidence="8" type="ORF">SAPINGB_P001762</name>
</gene>
<evidence type="ECO:0000256" key="5">
    <source>
        <dbReference type="ARBA" id="ARBA00019258"/>
    </source>
</evidence>
<dbReference type="PANTHER" id="PTHR47938">
    <property type="entry name" value="RESPIRATORY COMPLEX I CHAPERONE (CIA84), PUTATIVE (AFU_ORTHOLOGUE AFUA_2G06020)-RELATED"/>
    <property type="match status" value="1"/>
</dbReference>
<evidence type="ECO:0000313" key="9">
    <source>
        <dbReference type="Proteomes" id="UP000398389"/>
    </source>
</evidence>
<dbReference type="Proteomes" id="UP000398389">
    <property type="component" value="Unassembled WGS sequence"/>
</dbReference>
<protein>
    <recommendedName>
        <fullName evidence="5">ATPase expression protein 2, mitochondrial</fullName>
    </recommendedName>
</protein>
<dbReference type="Gene3D" id="1.25.40.10">
    <property type="entry name" value="Tetratricopeptide repeat domain"/>
    <property type="match status" value="1"/>
</dbReference>
<dbReference type="EMBL" id="CABVLU010000002">
    <property type="protein sequence ID" value="VVT48404.1"/>
    <property type="molecule type" value="Genomic_DNA"/>
</dbReference>
<comment type="similarity">
    <text evidence="3">Belongs to the AEP2 family.</text>
</comment>
<dbReference type="InterPro" id="IPR011990">
    <property type="entry name" value="TPR-like_helical_dom_sf"/>
</dbReference>
<organism evidence="8 9">
    <name type="scientific">Magnusiomyces paraingens</name>
    <dbReference type="NCBI Taxonomy" id="2606893"/>
    <lineage>
        <taxon>Eukaryota</taxon>
        <taxon>Fungi</taxon>
        <taxon>Dikarya</taxon>
        <taxon>Ascomycota</taxon>
        <taxon>Saccharomycotina</taxon>
        <taxon>Dipodascomycetes</taxon>
        <taxon>Dipodascales</taxon>
        <taxon>Dipodascaceae</taxon>
        <taxon>Magnusiomyces</taxon>
    </lineage>
</organism>
<evidence type="ECO:0000256" key="2">
    <source>
        <dbReference type="ARBA" id="ARBA00004173"/>
    </source>
</evidence>
<evidence type="ECO:0000313" key="8">
    <source>
        <dbReference type="EMBL" id="VVT48404.1"/>
    </source>
</evidence>
<dbReference type="Pfam" id="PF12921">
    <property type="entry name" value="ATP13"/>
    <property type="match status" value="1"/>
</dbReference>
<reference evidence="8 9" key="1">
    <citation type="submission" date="2019-09" db="EMBL/GenBank/DDBJ databases">
        <authorList>
            <person name="Brejova B."/>
        </authorList>
    </citation>
    <scope>NUCLEOTIDE SEQUENCE [LARGE SCALE GENOMIC DNA]</scope>
</reference>
<comment type="subunit">
    <text evidence="4">Binds to the 5'UTR of the OLI1 mRNA.</text>
</comment>
<proteinExistence type="inferred from homology"/>
<evidence type="ECO:0000256" key="7">
    <source>
        <dbReference type="ARBA" id="ARBA00023128"/>
    </source>
</evidence>
<sequence>MIKIGYQPTSIEYSKIIKTAAKTRNQDIVEQIWKYIRSSNVEISTDLWNSYIRATCNADETLWYRRFNRNTNCESKKIQKEPIATNHAVNLVTQMIEEGVTPNSRTFELVILYLGQAGELDYVKSLIHSLWGVSLNCSREEADVVKLHTGDLNYPTITTLSSIINSFGVSNQFLIGLQIMERIQKQYNIVLDGSSASLQLWKSMMRWAFWTSEPWGNTSPFALELVWKTIIETNKIQPSGSMIHYKILRELCRRDYDSAASMIPMFFESSNVKYPDQHVVQSLKKVARGYIRIGNDDKCVSLLKKYESFPGIYQEVFDDIQRYNKPSVYGKFSSDILALEHFEAAADELYNVEDSDLL</sequence>
<dbReference type="PANTHER" id="PTHR47938:SF35">
    <property type="entry name" value="PENTATRICOPEPTIDE REPEAT-CONTAINING PROTEIN 4, MITOCHONDRIAL-RELATED"/>
    <property type="match status" value="1"/>
</dbReference>
<accession>A0A5E8BCI5</accession>
<keyword evidence="9" id="KW-1185">Reference proteome</keyword>
<dbReference type="GO" id="GO:0005739">
    <property type="term" value="C:mitochondrion"/>
    <property type="evidence" value="ECO:0007669"/>
    <property type="project" value="UniProtKB-SubCell"/>
</dbReference>
<comment type="subcellular location">
    <subcellularLocation>
        <location evidence="2">Mitochondrion</location>
    </subcellularLocation>
</comment>
<evidence type="ECO:0000256" key="4">
    <source>
        <dbReference type="ARBA" id="ARBA00011657"/>
    </source>
</evidence>
<dbReference type="RefSeq" id="XP_031852373.1">
    <property type="nucleotide sequence ID" value="XM_031996482.1"/>
</dbReference>
<dbReference type="AlphaFoldDB" id="A0A5E8BCI5"/>
<dbReference type="GeneID" id="43580582"/>